<evidence type="ECO:0000313" key="2">
    <source>
        <dbReference type="Proteomes" id="UP000361468"/>
    </source>
</evidence>
<name>A0ABY6WNL2_9BURK</name>
<keyword evidence="1" id="KW-0255">Endonuclease</keyword>
<proteinExistence type="predicted"/>
<accession>A0ABY6WNL2</accession>
<dbReference type="EMBL" id="CABPSO010000015">
    <property type="protein sequence ID" value="VVE71313.1"/>
    <property type="molecule type" value="Genomic_DNA"/>
</dbReference>
<protein>
    <submittedName>
        <fullName evidence="1">HNH endonuclease</fullName>
    </submittedName>
</protein>
<dbReference type="Proteomes" id="UP000361468">
    <property type="component" value="Unassembled WGS sequence"/>
</dbReference>
<keyword evidence="2" id="KW-1185">Reference proteome</keyword>
<keyword evidence="1" id="KW-0378">Hydrolase</keyword>
<comment type="caution">
    <text evidence="1">The sequence shown here is derived from an EMBL/GenBank/DDBJ whole genome shotgun (WGS) entry which is preliminary data.</text>
</comment>
<keyword evidence="1" id="KW-0540">Nuclease</keyword>
<sequence>MRVTHWIDDDAGYSAWLRDNPDGYLANINKIENGKQRTRYLKIHLASHKLADRSNPESVNPWTGNKYAKVTSSDLRDLLDWLKSKGFEVTPEKYCFTCGLGGEGSGHFAPDDAPLVFPDEVPSGPQMFVEGATRQVLVNQYERDRRARSACIRHWGTACYVCGFDFQKAYGDMGRGFIHVHHLTDIASIGAEYEVDPRADLRPVCPNCHAMLHTQRPAIDIHELKSMLAARQTD</sequence>
<gene>
    <name evidence="1" type="ORF">PPN31119_03895</name>
</gene>
<dbReference type="GO" id="GO:0004519">
    <property type="term" value="F:endonuclease activity"/>
    <property type="evidence" value="ECO:0007669"/>
    <property type="project" value="UniProtKB-KW"/>
</dbReference>
<organism evidence="1 2">
    <name type="scientific">Pandoraea pnomenusa</name>
    <dbReference type="NCBI Taxonomy" id="93220"/>
    <lineage>
        <taxon>Bacteria</taxon>
        <taxon>Pseudomonadati</taxon>
        <taxon>Pseudomonadota</taxon>
        <taxon>Betaproteobacteria</taxon>
        <taxon>Burkholderiales</taxon>
        <taxon>Burkholderiaceae</taxon>
        <taxon>Pandoraea</taxon>
    </lineage>
</organism>
<evidence type="ECO:0000313" key="1">
    <source>
        <dbReference type="EMBL" id="VVE71313.1"/>
    </source>
</evidence>
<reference evidence="1 2" key="1">
    <citation type="submission" date="2019-08" db="EMBL/GenBank/DDBJ databases">
        <authorList>
            <person name="Peeters C."/>
        </authorList>
    </citation>
    <scope>NUCLEOTIDE SEQUENCE [LARGE SCALE GENOMIC DNA]</scope>
    <source>
        <strain evidence="1 2">LMG 31119</strain>
    </source>
</reference>